<evidence type="ECO:0000313" key="2">
    <source>
        <dbReference type="Proteomes" id="UP000499080"/>
    </source>
</evidence>
<reference evidence="1 2" key="1">
    <citation type="journal article" date="2019" name="Sci. Rep.">
        <title>Orb-weaving spider Araneus ventricosus genome elucidates the spidroin gene catalogue.</title>
        <authorList>
            <person name="Kono N."/>
            <person name="Nakamura H."/>
            <person name="Ohtoshi R."/>
            <person name="Moran D.A.P."/>
            <person name="Shinohara A."/>
            <person name="Yoshida Y."/>
            <person name="Fujiwara M."/>
            <person name="Mori M."/>
            <person name="Tomita M."/>
            <person name="Arakawa K."/>
        </authorList>
    </citation>
    <scope>NUCLEOTIDE SEQUENCE [LARGE SCALE GENOMIC DNA]</scope>
</reference>
<dbReference type="EMBL" id="BGPR01000484">
    <property type="protein sequence ID" value="GBM22679.1"/>
    <property type="molecule type" value="Genomic_DNA"/>
</dbReference>
<gene>
    <name evidence="1" type="ORF">AVEN_144457_1</name>
</gene>
<evidence type="ECO:0000313" key="1">
    <source>
        <dbReference type="EMBL" id="GBM22679.1"/>
    </source>
</evidence>
<dbReference type="AlphaFoldDB" id="A0A4Y2E2Z8"/>
<accession>A0A4Y2E2Z8</accession>
<protein>
    <submittedName>
        <fullName evidence="1">Uncharacterized protein</fullName>
    </submittedName>
</protein>
<keyword evidence="2" id="KW-1185">Reference proteome</keyword>
<dbReference type="Proteomes" id="UP000499080">
    <property type="component" value="Unassembled WGS sequence"/>
</dbReference>
<sequence length="108" mass="11766">MMRTTPHLATPSPSFRITAARQYLTDCVCCSVQQAPIYGGSSLESGFEPRTLQLRDLTIRPLRLPSKSLNSSILSSRCLAQTQAKKICYNGGLARLPPCLMASGSLYT</sequence>
<organism evidence="1 2">
    <name type="scientific">Araneus ventricosus</name>
    <name type="common">Orbweaver spider</name>
    <name type="synonym">Epeira ventricosa</name>
    <dbReference type="NCBI Taxonomy" id="182803"/>
    <lineage>
        <taxon>Eukaryota</taxon>
        <taxon>Metazoa</taxon>
        <taxon>Ecdysozoa</taxon>
        <taxon>Arthropoda</taxon>
        <taxon>Chelicerata</taxon>
        <taxon>Arachnida</taxon>
        <taxon>Araneae</taxon>
        <taxon>Araneomorphae</taxon>
        <taxon>Entelegynae</taxon>
        <taxon>Araneoidea</taxon>
        <taxon>Araneidae</taxon>
        <taxon>Araneus</taxon>
    </lineage>
</organism>
<name>A0A4Y2E2Z8_ARAVE</name>
<comment type="caution">
    <text evidence="1">The sequence shown here is derived from an EMBL/GenBank/DDBJ whole genome shotgun (WGS) entry which is preliminary data.</text>
</comment>
<proteinExistence type="predicted"/>